<feature type="chain" id="PRO_5012897198" evidence="2">
    <location>
        <begin position="26"/>
        <end position="438"/>
    </location>
</feature>
<evidence type="ECO:0000256" key="1">
    <source>
        <dbReference type="ARBA" id="ARBA00007613"/>
    </source>
</evidence>
<evidence type="ECO:0000313" key="4">
    <source>
        <dbReference type="Proteomes" id="UP000197446"/>
    </source>
</evidence>
<keyword evidence="2" id="KW-0732">Signal</keyword>
<evidence type="ECO:0000256" key="2">
    <source>
        <dbReference type="SAM" id="SignalP"/>
    </source>
</evidence>
<gene>
    <name evidence="3" type="ORF">CDO81_00385</name>
</gene>
<dbReference type="PANTHER" id="PTHR30203">
    <property type="entry name" value="OUTER MEMBRANE CATION EFFLUX PROTEIN"/>
    <property type="match status" value="1"/>
</dbReference>
<organism evidence="3 4">
    <name type="scientific">Roseateles puraquae</name>
    <dbReference type="NCBI Taxonomy" id="431059"/>
    <lineage>
        <taxon>Bacteria</taxon>
        <taxon>Pseudomonadati</taxon>
        <taxon>Pseudomonadota</taxon>
        <taxon>Betaproteobacteria</taxon>
        <taxon>Burkholderiales</taxon>
        <taxon>Sphaerotilaceae</taxon>
        <taxon>Roseateles</taxon>
    </lineage>
</organism>
<dbReference type="EMBL" id="NISI01000001">
    <property type="protein sequence ID" value="OWR04984.1"/>
    <property type="molecule type" value="Genomic_DNA"/>
</dbReference>
<proteinExistence type="inferred from homology"/>
<feature type="signal peptide" evidence="2">
    <location>
        <begin position="1"/>
        <end position="25"/>
    </location>
</feature>
<comment type="caution">
    <text evidence="3">The sequence shown here is derived from an EMBL/GenBank/DDBJ whole genome shotgun (WGS) entry which is preliminary data.</text>
</comment>
<comment type="similarity">
    <text evidence="1">Belongs to the outer membrane factor (OMF) (TC 1.B.17) family.</text>
</comment>
<accession>A0A254NBI3</accession>
<dbReference type="OrthoDB" id="9791261at2"/>
<dbReference type="Proteomes" id="UP000197446">
    <property type="component" value="Unassembled WGS sequence"/>
</dbReference>
<dbReference type="InterPro" id="IPR010131">
    <property type="entry name" value="MdtP/NodT-like"/>
</dbReference>
<reference evidence="3 4" key="1">
    <citation type="journal article" date="2007" name="Int. J. Syst. Evol. Microbiol.">
        <title>Description of Pelomonas aquatica sp. nov. and Pelomonas puraquae sp. nov., isolated from industrial and haemodialysis water.</title>
        <authorList>
            <person name="Gomila M."/>
            <person name="Bowien B."/>
            <person name="Falsen E."/>
            <person name="Moore E.R."/>
            <person name="Lalucat J."/>
        </authorList>
    </citation>
    <scope>NUCLEOTIDE SEQUENCE [LARGE SCALE GENOMIC DNA]</scope>
    <source>
        <strain evidence="3 4">CCUG 52769</strain>
    </source>
</reference>
<dbReference type="GO" id="GO:0015562">
    <property type="term" value="F:efflux transmembrane transporter activity"/>
    <property type="evidence" value="ECO:0007669"/>
    <property type="project" value="InterPro"/>
</dbReference>
<name>A0A254NBI3_9BURK</name>
<dbReference type="SUPFAM" id="SSF56954">
    <property type="entry name" value="Outer membrane efflux proteins (OEP)"/>
    <property type="match status" value="1"/>
</dbReference>
<dbReference type="Gene3D" id="1.20.1600.10">
    <property type="entry name" value="Outer membrane efflux proteins (OEP)"/>
    <property type="match status" value="1"/>
</dbReference>
<sequence length="438" mass="47790">MRKRSLVLASAVLMSAAMCWVEVSAQPASAPAGKEPDLTLALALQIAESNNATLRATQAQLDAAHGARREARSPLYNNPQVSIDRTRRDVPQAGLPTDRRWEWGAGITQALEIAGQQGLRRDIAGASLTAVQEDIEATRRDVRAEVAQKFFRVLGLQQRITVEEQAVRLFEGTANAVQKRRAAGEDTKLDANLAAVESERAHNQLAMLQEQRDDAAAELGVAMQAASRILPKVTGDLERGLDAGLPNVDDLLATASSQPRLRSLTARVDSARSKLGLERAGRYPDVTVGVNVGREGSMDARERLTTLSVSLPLPVFRRNDAAIGQASTDLTQAQIEREAARRDLDSQVRVLWYRLQSLKQRVQRLKGSVLPTLADNEQLSLKSQRAGEIGLLELIVVNRQTLDARRDLIDALVDFQTTRIALEHAAGRVPAEDQGTQP</sequence>
<evidence type="ECO:0000313" key="3">
    <source>
        <dbReference type="EMBL" id="OWR04984.1"/>
    </source>
</evidence>
<dbReference type="Pfam" id="PF02321">
    <property type="entry name" value="OEP"/>
    <property type="match status" value="2"/>
</dbReference>
<protein>
    <submittedName>
        <fullName evidence="3">Transporter</fullName>
    </submittedName>
</protein>
<dbReference type="InterPro" id="IPR003423">
    <property type="entry name" value="OMP_efflux"/>
</dbReference>
<keyword evidence="4" id="KW-1185">Reference proteome</keyword>
<dbReference type="RefSeq" id="WP_088481198.1">
    <property type="nucleotide sequence ID" value="NZ_NISI01000001.1"/>
</dbReference>
<dbReference type="PANTHER" id="PTHR30203:SF24">
    <property type="entry name" value="BLR4935 PROTEIN"/>
    <property type="match status" value="1"/>
</dbReference>
<dbReference type="AlphaFoldDB" id="A0A254NBI3"/>